<dbReference type="AlphaFoldDB" id="A0ABD6E3V8"/>
<evidence type="ECO:0000256" key="6">
    <source>
        <dbReference type="ARBA" id="ARBA00023052"/>
    </source>
</evidence>
<dbReference type="InterPro" id="IPR029061">
    <property type="entry name" value="THDP-binding"/>
</dbReference>
<dbReference type="InterPro" id="IPR042179">
    <property type="entry name" value="KGD_C_sf"/>
</dbReference>
<comment type="subcellular location">
    <subcellularLocation>
        <location evidence="2">Mitochondrion</location>
    </subcellularLocation>
</comment>
<dbReference type="NCBIfam" id="NF008907">
    <property type="entry name" value="PRK12270.1"/>
    <property type="match status" value="1"/>
</dbReference>
<dbReference type="EMBL" id="JBGFUD010000477">
    <property type="protein sequence ID" value="MFH4974609.1"/>
    <property type="molecule type" value="Genomic_DNA"/>
</dbReference>
<feature type="domain" description="Transketolase-like pyrimidine-binding" evidence="8">
    <location>
        <begin position="561"/>
        <end position="766"/>
    </location>
</feature>
<dbReference type="InterPro" id="IPR031717">
    <property type="entry name" value="ODO-1/KGD_C"/>
</dbReference>
<dbReference type="Gene3D" id="1.10.287.1150">
    <property type="entry name" value="TPP helical domain"/>
    <property type="match status" value="1"/>
</dbReference>
<evidence type="ECO:0000256" key="7">
    <source>
        <dbReference type="ARBA" id="ARBA00023128"/>
    </source>
</evidence>
<accession>A0ABD6E3V8</accession>
<evidence type="ECO:0000313" key="9">
    <source>
        <dbReference type="EMBL" id="MFH4974609.1"/>
    </source>
</evidence>
<sequence>MLRRRALHDVYNGILACYTTTRTYHLENGVFGHVPQQSKSEQPPVLLCKTSDECKRLHLINAYRRYGYLGADTDPLGLQKPPMVPELNAELYGLSKGSVILVGGKQYHVEDLVDSLRHIYCGNIGAEFMHLINWAERSWFASEFEALHSAELAGSERVQIAELMLKCQNFDHFLAVKFPSVKRYGCEGAECIIAFLHELFQSAATFKIEDIFLCMAHRGRLNILCELMNFPAVQMFRKMKGKLEFPDEVQGVGDVLSHLTSSVELETDEGNVNISMLPNPSHLEAVNPVAMGKTRARSASKRIGDYGQQDSRPGDQVLCVQIHGDGAFVGQGVVMETLSLSNIPHFRVGGSLHVVTNNQIAYTAESHTGRSTAFVTDLAKAIDAPVLHINGDNPELMVKATRLAMKYRDVFRKDVFLDLICYRRWGHNELDVPHFTQPLMYKVIDARKSVPDKYVDQLIEDGIMSQKDKEEIIAEHTSRLMADFRAIDSTPPNTPFCEKSWYGMIQAPHSVETWDTGFDVDLLRFIGAKSVSLPEGFAIHPHLKKVHVDARTSKMELGTNIDWATAESLAFGSLLLQGFDVRISGQDVGRGTFSQRHAMFVDQNSDEVYVPLNHLDMHQTGFLEIANSPLSEEAVLGYEYGFSVESPKRLCIWEAQFGDFFNGAQVQIDTCITSGESKWLCQSGLVMILPHGFDGAGPEHSTCRMERFLQACNSREDQKPPDGESVNIHVVNPTTSAQYFHLLRKQVVTPYRKPLIIIGPKILLRHPKAASTLADMSKGTSFKTVIDDKFVSPEKVKKVIFVSGKHCYALMNMRDEKKLNDVAVIRLESLCPFPVDSIQKTISKYPNATKFVWSQEEPRNAGAWSFVQSRFMNVLGIELQYCGRPELAWTATAIANIHSKESEQILNDTFAA</sequence>
<dbReference type="Pfam" id="PF16870">
    <property type="entry name" value="OxoGdeHyase_C"/>
    <property type="match status" value="1"/>
</dbReference>
<dbReference type="PANTHER" id="PTHR23152">
    <property type="entry name" value="2-OXOGLUTARATE DEHYDROGENASE"/>
    <property type="match status" value="1"/>
</dbReference>
<evidence type="ECO:0000313" key="10">
    <source>
        <dbReference type="Proteomes" id="UP001608902"/>
    </source>
</evidence>
<dbReference type="PANTHER" id="PTHR23152:SF4">
    <property type="entry name" value="2-OXOADIPATE DEHYDROGENASE COMPLEX COMPONENT E1"/>
    <property type="match status" value="1"/>
</dbReference>
<keyword evidence="5" id="KW-0560">Oxidoreductase</keyword>
<reference evidence="9 10" key="1">
    <citation type="submission" date="2024-08" db="EMBL/GenBank/DDBJ databases">
        <title>Gnathostoma spinigerum genome.</title>
        <authorList>
            <person name="Gonzalez-Bertolin B."/>
            <person name="Monzon S."/>
            <person name="Zaballos A."/>
            <person name="Jimenez P."/>
            <person name="Dekumyoy P."/>
            <person name="Varona S."/>
            <person name="Cuesta I."/>
            <person name="Sumanam S."/>
            <person name="Adisakwattana P."/>
            <person name="Gasser R.B."/>
            <person name="Hernandez-Gonzalez A."/>
            <person name="Young N.D."/>
            <person name="Perteguer M.J."/>
        </authorList>
    </citation>
    <scope>NUCLEOTIDE SEQUENCE [LARGE SCALE GENOMIC DNA]</scope>
    <source>
        <strain evidence="9">AL3</strain>
        <tissue evidence="9">Liver</tissue>
    </source>
</reference>
<evidence type="ECO:0000256" key="2">
    <source>
        <dbReference type="ARBA" id="ARBA00004173"/>
    </source>
</evidence>
<dbReference type="Proteomes" id="UP001608902">
    <property type="component" value="Unassembled WGS sequence"/>
</dbReference>
<dbReference type="CDD" id="cd02016">
    <property type="entry name" value="TPP_E1_OGDC_like"/>
    <property type="match status" value="1"/>
</dbReference>
<dbReference type="Gene3D" id="3.40.50.12470">
    <property type="match status" value="1"/>
</dbReference>
<comment type="cofactor">
    <cofactor evidence="1">
        <name>thiamine diphosphate</name>
        <dbReference type="ChEBI" id="CHEBI:58937"/>
    </cofactor>
</comment>
<organism evidence="9 10">
    <name type="scientific">Gnathostoma spinigerum</name>
    <dbReference type="NCBI Taxonomy" id="75299"/>
    <lineage>
        <taxon>Eukaryota</taxon>
        <taxon>Metazoa</taxon>
        <taxon>Ecdysozoa</taxon>
        <taxon>Nematoda</taxon>
        <taxon>Chromadorea</taxon>
        <taxon>Rhabditida</taxon>
        <taxon>Spirurina</taxon>
        <taxon>Gnathostomatomorpha</taxon>
        <taxon>Gnathostomatoidea</taxon>
        <taxon>Gnathostomatidae</taxon>
        <taxon>Gnathostoma</taxon>
    </lineage>
</organism>
<dbReference type="InterPro" id="IPR001017">
    <property type="entry name" value="DH_E1"/>
</dbReference>
<keyword evidence="6" id="KW-0786">Thiamine pyrophosphate</keyword>
<comment type="caution">
    <text evidence="9">The sequence shown here is derived from an EMBL/GenBank/DDBJ whole genome shotgun (WGS) entry which is preliminary data.</text>
</comment>
<dbReference type="InterPro" id="IPR005475">
    <property type="entry name" value="Transketolase-like_Pyr-bd"/>
</dbReference>
<dbReference type="Pfam" id="PF00676">
    <property type="entry name" value="E1_dh"/>
    <property type="match status" value="1"/>
</dbReference>
<dbReference type="InterPro" id="IPR011603">
    <property type="entry name" value="2oxoglutarate_DH_E1"/>
</dbReference>
<evidence type="ECO:0000259" key="8">
    <source>
        <dbReference type="SMART" id="SM00861"/>
    </source>
</evidence>
<keyword evidence="7" id="KW-0496">Mitochondrion</keyword>
<evidence type="ECO:0000256" key="1">
    <source>
        <dbReference type="ARBA" id="ARBA00001964"/>
    </source>
</evidence>
<dbReference type="GO" id="GO:0016491">
    <property type="term" value="F:oxidoreductase activity"/>
    <property type="evidence" value="ECO:0007669"/>
    <property type="project" value="UniProtKB-KW"/>
</dbReference>
<dbReference type="Pfam" id="PF02779">
    <property type="entry name" value="Transket_pyr"/>
    <property type="match status" value="1"/>
</dbReference>
<comment type="similarity">
    <text evidence="3">Belongs to the alpha-ketoglutarate dehydrogenase family.</text>
</comment>
<dbReference type="NCBIfam" id="TIGR00239">
    <property type="entry name" value="2oxo_dh_E1"/>
    <property type="match status" value="1"/>
</dbReference>
<keyword evidence="4" id="KW-0809">Transit peptide</keyword>
<dbReference type="Gene3D" id="3.40.50.970">
    <property type="match status" value="1"/>
</dbReference>
<evidence type="ECO:0000256" key="3">
    <source>
        <dbReference type="ARBA" id="ARBA00006936"/>
    </source>
</evidence>
<dbReference type="GO" id="GO:0005739">
    <property type="term" value="C:mitochondrion"/>
    <property type="evidence" value="ECO:0007669"/>
    <property type="project" value="UniProtKB-SubCell"/>
</dbReference>
<gene>
    <name evidence="9" type="ORF">AB6A40_001318</name>
</gene>
<proteinExistence type="inferred from homology"/>
<dbReference type="PIRSF" id="PIRSF000157">
    <property type="entry name" value="Oxoglu_dh_E1"/>
    <property type="match status" value="1"/>
</dbReference>
<name>A0ABD6E3V8_9BILA</name>
<dbReference type="SMART" id="SM00861">
    <property type="entry name" value="Transket_pyr"/>
    <property type="match status" value="1"/>
</dbReference>
<dbReference type="SUPFAM" id="SSF52518">
    <property type="entry name" value="Thiamin diphosphate-binding fold (THDP-binding)"/>
    <property type="match status" value="2"/>
</dbReference>
<evidence type="ECO:0000256" key="4">
    <source>
        <dbReference type="ARBA" id="ARBA00022946"/>
    </source>
</evidence>
<protein>
    <recommendedName>
        <fullName evidence="8">Transketolase-like pyrimidine-binding domain-containing protein</fullName>
    </recommendedName>
</protein>
<dbReference type="Gene3D" id="3.40.50.11610">
    <property type="entry name" value="Multifunctional 2-oxoglutarate metabolism enzyme, C-terminal domain"/>
    <property type="match status" value="1"/>
</dbReference>
<evidence type="ECO:0000256" key="5">
    <source>
        <dbReference type="ARBA" id="ARBA00023002"/>
    </source>
</evidence>
<keyword evidence="10" id="KW-1185">Reference proteome</keyword>
<dbReference type="NCBIfam" id="NF006914">
    <property type="entry name" value="PRK09404.1"/>
    <property type="match status" value="1"/>
</dbReference>